<dbReference type="OrthoDB" id="287565at2"/>
<protein>
    <submittedName>
        <fullName evidence="3">SRPBCC domain-containing protein</fullName>
    </submittedName>
</protein>
<proteinExistence type="inferred from homology"/>
<dbReference type="AlphaFoldDB" id="A0A3M9NS82"/>
<feature type="domain" description="Activator of Hsp90 ATPase homologue 1/2-like C-terminal" evidence="2">
    <location>
        <begin position="18"/>
        <end position="136"/>
    </location>
</feature>
<name>A0A3M9NS82_9BACT</name>
<sequence length="152" mass="17365">MENKNYSAAIEVAQSPEEAFSSINKVTKWWSENLEGKTENLNDEFIIDWGDGNFVAFKIIESVPGKKVRWLVTDSNLNWLADKKEWSNTQMDFTIVSSDGKTRISFTHIGLVPGVECYEMCVKGWDQFFKGSLYELIATGKGQPQMRKKVQL</sequence>
<accession>A0A3M9NS82</accession>
<keyword evidence="4" id="KW-1185">Reference proteome</keyword>
<dbReference type="Gene3D" id="3.30.530.20">
    <property type="match status" value="1"/>
</dbReference>
<dbReference type="CDD" id="cd07814">
    <property type="entry name" value="SRPBCC_CalC_Aha1-like"/>
    <property type="match status" value="1"/>
</dbReference>
<reference evidence="3 4" key="1">
    <citation type="submission" date="2018-11" db="EMBL/GenBank/DDBJ databases">
        <title>Draft genome sequence of Ferruginibacter sp. BO-59.</title>
        <authorList>
            <person name="Im W.T."/>
        </authorList>
    </citation>
    <scope>NUCLEOTIDE SEQUENCE [LARGE SCALE GENOMIC DNA]</scope>
    <source>
        <strain evidence="3 4">BO-59</strain>
    </source>
</reference>
<evidence type="ECO:0000256" key="1">
    <source>
        <dbReference type="ARBA" id="ARBA00006817"/>
    </source>
</evidence>
<evidence type="ECO:0000259" key="2">
    <source>
        <dbReference type="Pfam" id="PF08327"/>
    </source>
</evidence>
<evidence type="ECO:0000313" key="3">
    <source>
        <dbReference type="EMBL" id="RNI40325.1"/>
    </source>
</evidence>
<gene>
    <name evidence="3" type="ORF">EFY79_01325</name>
</gene>
<dbReference type="EMBL" id="RJJR01000001">
    <property type="protein sequence ID" value="RNI40325.1"/>
    <property type="molecule type" value="Genomic_DNA"/>
</dbReference>
<dbReference type="SUPFAM" id="SSF55961">
    <property type="entry name" value="Bet v1-like"/>
    <property type="match status" value="1"/>
</dbReference>
<evidence type="ECO:0000313" key="4">
    <source>
        <dbReference type="Proteomes" id="UP000267223"/>
    </source>
</evidence>
<dbReference type="RefSeq" id="WP_123119216.1">
    <property type="nucleotide sequence ID" value="NZ_RJJR01000001.1"/>
</dbReference>
<dbReference type="InterPro" id="IPR023393">
    <property type="entry name" value="START-like_dom_sf"/>
</dbReference>
<dbReference type="Proteomes" id="UP000267223">
    <property type="component" value="Unassembled WGS sequence"/>
</dbReference>
<comment type="similarity">
    <text evidence="1">Belongs to the AHA1 family.</text>
</comment>
<comment type="caution">
    <text evidence="3">The sequence shown here is derived from an EMBL/GenBank/DDBJ whole genome shotgun (WGS) entry which is preliminary data.</text>
</comment>
<dbReference type="InterPro" id="IPR013538">
    <property type="entry name" value="ASHA1/2-like_C"/>
</dbReference>
<organism evidence="3 4">
    <name type="scientific">Hanamia caeni</name>
    <dbReference type="NCBI Taxonomy" id="2294116"/>
    <lineage>
        <taxon>Bacteria</taxon>
        <taxon>Pseudomonadati</taxon>
        <taxon>Bacteroidota</taxon>
        <taxon>Chitinophagia</taxon>
        <taxon>Chitinophagales</taxon>
        <taxon>Chitinophagaceae</taxon>
        <taxon>Hanamia</taxon>
    </lineage>
</organism>
<dbReference type="Pfam" id="PF08327">
    <property type="entry name" value="AHSA1"/>
    <property type="match status" value="1"/>
</dbReference>